<dbReference type="InterPro" id="IPR039223">
    <property type="entry name" value="AATF/Bfr2"/>
</dbReference>
<feature type="compositionally biased region" description="Acidic residues" evidence="3">
    <location>
        <begin position="83"/>
        <end position="99"/>
    </location>
</feature>
<name>A0A8H4VIB8_9AGAR</name>
<dbReference type="Pfam" id="PF13339">
    <property type="entry name" value="AATF-Che1"/>
    <property type="match status" value="1"/>
</dbReference>
<feature type="compositionally biased region" description="Polar residues" evidence="3">
    <location>
        <begin position="173"/>
        <end position="186"/>
    </location>
</feature>
<dbReference type="AlphaFoldDB" id="A0A8H4VIB8"/>
<sequence length="514" mass="58163">MAPGRISLAEQIAQLEEAAPVDYDPEDIQSRGADLDNNVSMDNAAVREHYIDVGPSKLRNRLPSVADPKYEGVRVSRKQLLEEVSEEEESFDEDEDDEDDMRHGGDGMPSGIEDMGGEYGMGSEDEEDGEGEEPSESEESRQSGEEEEREEEEEEEEAPRPSQKRSQPHEESQPQVQPTDDATSTLKKTREEDLKKGRAVKRQIALWDSLLDTRIRLQKSVVSANRLPPPTEIKVYQDSPECSDAISKFLKEAMLFTNELAELQDDLLTVNEITTPPPRKRRRLDDDISLNEYPAVLQEATEHVATVEQAFHPYLIQTLSKWSSKIQAVAPSVLLPSNRGAFLKGGQNLKSVVQLIDENLADHDKLLERTQTLRVKKPRLGVKPAETKDEESEDKPDVEIFDDTDFYQKLLRDIIDSRGEGNKNEDWMVLQKQKKAKKKVDTKASKGRKIRYDVHEKLQNFMVPVPTNVGAWHEEQVDELFASILGKGFENIAINAEEPKVQESIELTGFRVFG</sequence>
<dbReference type="GO" id="GO:0005730">
    <property type="term" value="C:nucleolus"/>
    <property type="evidence" value="ECO:0007669"/>
    <property type="project" value="TreeGrafter"/>
</dbReference>
<evidence type="ECO:0000259" key="5">
    <source>
        <dbReference type="Pfam" id="PF13339"/>
    </source>
</evidence>
<feature type="compositionally biased region" description="Acidic residues" evidence="3">
    <location>
        <begin position="145"/>
        <end position="157"/>
    </location>
</feature>
<gene>
    <name evidence="6" type="ORF">D9613_006729</name>
</gene>
<evidence type="ECO:0000313" key="6">
    <source>
        <dbReference type="EMBL" id="KAF4610543.1"/>
    </source>
</evidence>
<dbReference type="Proteomes" id="UP000521872">
    <property type="component" value="Unassembled WGS sequence"/>
</dbReference>
<evidence type="ECO:0000256" key="1">
    <source>
        <dbReference type="ARBA" id="ARBA00008966"/>
    </source>
</evidence>
<comment type="caution">
    <text evidence="6">The sequence shown here is derived from an EMBL/GenBank/DDBJ whole genome shotgun (WGS) entry which is preliminary data.</text>
</comment>
<dbReference type="EMBL" id="JAACJL010000058">
    <property type="protein sequence ID" value="KAF4610543.1"/>
    <property type="molecule type" value="Genomic_DNA"/>
</dbReference>
<feature type="compositionally biased region" description="Acidic residues" evidence="3">
    <location>
        <begin position="123"/>
        <end position="137"/>
    </location>
</feature>
<reference evidence="6 7" key="1">
    <citation type="submission" date="2019-12" db="EMBL/GenBank/DDBJ databases">
        <authorList>
            <person name="Floudas D."/>
            <person name="Bentzer J."/>
            <person name="Ahren D."/>
            <person name="Johansson T."/>
            <person name="Persson P."/>
            <person name="Tunlid A."/>
        </authorList>
    </citation>
    <scope>NUCLEOTIDE SEQUENCE [LARGE SCALE GENOMIC DNA]</scope>
    <source>
        <strain evidence="6 7">CBS 102.39</strain>
    </source>
</reference>
<evidence type="ECO:0000256" key="3">
    <source>
        <dbReference type="SAM" id="MobiDB-lite"/>
    </source>
</evidence>
<feature type="region of interest" description="Disordered" evidence="3">
    <location>
        <begin position="62"/>
        <end position="199"/>
    </location>
</feature>
<dbReference type="PANTHER" id="PTHR15565">
    <property type="entry name" value="AATF PROTEIN APOPTOSIS ANTAGONIZING TRANSCRIPTION FACTOR"/>
    <property type="match status" value="1"/>
</dbReference>
<accession>A0A8H4VIB8</accession>
<feature type="domain" description="Apoptosis-antagonizing transcription factor C-terminal" evidence="4">
    <location>
        <begin position="407"/>
        <end position="485"/>
    </location>
</feature>
<evidence type="ECO:0000313" key="7">
    <source>
        <dbReference type="Proteomes" id="UP000521872"/>
    </source>
</evidence>
<dbReference type="GO" id="GO:0000462">
    <property type="term" value="P:maturation of SSU-rRNA from tricistronic rRNA transcript (SSU-rRNA, 5.8S rRNA, LSU-rRNA)"/>
    <property type="evidence" value="ECO:0007669"/>
    <property type="project" value="TreeGrafter"/>
</dbReference>
<dbReference type="InterPro" id="IPR025160">
    <property type="entry name" value="AATF"/>
</dbReference>
<proteinExistence type="inferred from homology"/>
<evidence type="ECO:0000259" key="4">
    <source>
        <dbReference type="Pfam" id="PF08164"/>
    </source>
</evidence>
<organism evidence="6 7">
    <name type="scientific">Agrocybe pediades</name>
    <dbReference type="NCBI Taxonomy" id="84607"/>
    <lineage>
        <taxon>Eukaryota</taxon>
        <taxon>Fungi</taxon>
        <taxon>Dikarya</taxon>
        <taxon>Basidiomycota</taxon>
        <taxon>Agaricomycotina</taxon>
        <taxon>Agaricomycetes</taxon>
        <taxon>Agaricomycetidae</taxon>
        <taxon>Agaricales</taxon>
        <taxon>Agaricineae</taxon>
        <taxon>Strophariaceae</taxon>
        <taxon>Agrocybe</taxon>
    </lineage>
</organism>
<feature type="domain" description="AATF leucine zipper-containing" evidence="5">
    <location>
        <begin position="193"/>
        <end position="325"/>
    </location>
</feature>
<dbReference type="InterPro" id="IPR012617">
    <property type="entry name" value="AATF_C"/>
</dbReference>
<dbReference type="Pfam" id="PF08164">
    <property type="entry name" value="TRAUB"/>
    <property type="match status" value="1"/>
</dbReference>
<feature type="region of interest" description="Disordered" evidence="3">
    <location>
        <begin position="17"/>
        <end position="36"/>
    </location>
</feature>
<keyword evidence="7" id="KW-1185">Reference proteome</keyword>
<protein>
    <recommendedName>
        <fullName evidence="2">Protein BFR2</fullName>
    </recommendedName>
</protein>
<evidence type="ECO:0000256" key="2">
    <source>
        <dbReference type="ARBA" id="ARBA00013850"/>
    </source>
</evidence>
<comment type="similarity">
    <text evidence="1">Belongs to the AATF family.</text>
</comment>
<dbReference type="PANTHER" id="PTHR15565:SF0">
    <property type="entry name" value="PROTEIN AATF"/>
    <property type="match status" value="1"/>
</dbReference>